<dbReference type="RefSeq" id="WP_038531840.1">
    <property type="nucleotide sequence ID" value="NZ_HG315671.1"/>
</dbReference>
<gene>
    <name evidence="1" type="ORF">BN863_28820</name>
</gene>
<dbReference type="EMBL" id="HG315671">
    <property type="protein sequence ID" value="CDF80594.1"/>
    <property type="molecule type" value="Genomic_DNA"/>
</dbReference>
<dbReference type="PATRIC" id="fig|1347342.6.peg.2901"/>
<evidence type="ECO:0000313" key="2">
    <source>
        <dbReference type="Proteomes" id="UP000016160"/>
    </source>
</evidence>
<dbReference type="HOGENOM" id="CLU_2616841_0_0_10"/>
<organism evidence="1 2">
    <name type="scientific">Formosa agariphila (strain DSM 15362 / KCTC 12365 / LMG 23005 / KMM 3901 / M-2Alg 35-1)</name>
    <dbReference type="NCBI Taxonomy" id="1347342"/>
    <lineage>
        <taxon>Bacteria</taxon>
        <taxon>Pseudomonadati</taxon>
        <taxon>Bacteroidota</taxon>
        <taxon>Flavobacteriia</taxon>
        <taxon>Flavobacteriales</taxon>
        <taxon>Flavobacteriaceae</taxon>
        <taxon>Formosa</taxon>
    </lineage>
</organism>
<sequence>MSKTIKIKGSIKMYFNQQIEVTEEQFERLKNLGVEDVYSGDNYELFHEIEGLIDMADMYGIDDTFEDVEVTDKTDEYA</sequence>
<evidence type="ECO:0000313" key="1">
    <source>
        <dbReference type="EMBL" id="CDF80594.1"/>
    </source>
</evidence>
<accession>T2KRF3</accession>
<keyword evidence="2" id="KW-1185">Reference proteome</keyword>
<reference evidence="1 2" key="1">
    <citation type="journal article" date="2013" name="Appl. Environ. Microbiol.">
        <title>The genome of the alga-associated marine flavobacterium Formosa agariphila KMM 3901T reveals a broad potential for degradation of algal polysaccharides.</title>
        <authorList>
            <person name="Mann A.J."/>
            <person name="Hahnke R.L."/>
            <person name="Huang S."/>
            <person name="Werner J."/>
            <person name="Xing P."/>
            <person name="Barbeyron T."/>
            <person name="Huettel B."/>
            <person name="Stueber K."/>
            <person name="Reinhardt R."/>
            <person name="Harder J."/>
            <person name="Gloeckner F.O."/>
            <person name="Amann R.I."/>
            <person name="Teeling H."/>
        </authorList>
    </citation>
    <scope>NUCLEOTIDE SEQUENCE [LARGE SCALE GENOMIC DNA]</scope>
    <source>
        <strain evidence="2">DSM 15362 / KCTC 12365 / LMG 23005 / KMM 3901</strain>
    </source>
</reference>
<name>T2KRF3_FORAG</name>
<dbReference type="STRING" id="1347342.BN863_28820"/>
<dbReference type="Proteomes" id="UP000016160">
    <property type="component" value="Chromosome"/>
</dbReference>
<proteinExistence type="predicted"/>
<protein>
    <submittedName>
        <fullName evidence="1">Uncharacterized protein</fullName>
    </submittedName>
</protein>
<dbReference type="AlphaFoldDB" id="T2KRF3"/>